<dbReference type="Gene3D" id="3.90.1570.10">
    <property type="entry name" value="tt1808, chain A"/>
    <property type="match status" value="1"/>
</dbReference>
<proteinExistence type="predicted"/>
<dbReference type="InterPro" id="IPR011335">
    <property type="entry name" value="Restrct_endonuc-II-like"/>
</dbReference>
<comment type="caution">
    <text evidence="2">The sequence shown here is derived from an EMBL/GenBank/DDBJ whole genome shotgun (WGS) entry which is preliminary data.</text>
</comment>
<evidence type="ECO:0000259" key="1">
    <source>
        <dbReference type="Pfam" id="PF05685"/>
    </source>
</evidence>
<name>A0A0A6NYE5_9GAMM</name>
<dbReference type="PANTHER" id="PTHR34107">
    <property type="entry name" value="SLL0198 PROTEIN-RELATED"/>
    <property type="match status" value="1"/>
</dbReference>
<dbReference type="InterPro" id="IPR012296">
    <property type="entry name" value="Nuclease_put_TT1808"/>
</dbReference>
<gene>
    <name evidence="2" type="ORF">THIOM_003605</name>
</gene>
<dbReference type="PANTHER" id="PTHR34107:SF4">
    <property type="entry name" value="SLL1222 PROTEIN"/>
    <property type="match status" value="1"/>
</dbReference>
<dbReference type="Proteomes" id="UP000076962">
    <property type="component" value="Unassembled WGS sequence"/>
</dbReference>
<evidence type="ECO:0000313" key="3">
    <source>
        <dbReference type="Proteomes" id="UP000076962"/>
    </source>
</evidence>
<dbReference type="AlphaFoldDB" id="A0A0A6NYE5"/>
<feature type="domain" description="Putative restriction endonuclease" evidence="1">
    <location>
        <begin position="20"/>
        <end position="186"/>
    </location>
</feature>
<sequence length="194" mass="22072">MTEATALATERIKQGEWTYEDYLNLPDDGRLYEIIEGVLYVSNAPNIDHQFTVVELVYQIKHFVTSNQLGYVLTAPFEVHLTENTRPVQPDVLFIKAEKWPARGAKYFDGAPDLIVEVLSPSTRSQDQSVKFRAYEKAQVPEYWIADPKARLVQVYTLLNQKYALLGDLMGDEVIESKVLAGLKITTDSLFNKL</sequence>
<keyword evidence="3" id="KW-1185">Reference proteome</keyword>
<protein>
    <submittedName>
        <fullName evidence="2">Protein containing DUF820</fullName>
    </submittedName>
</protein>
<dbReference type="Pfam" id="PF05685">
    <property type="entry name" value="Uma2"/>
    <property type="match status" value="1"/>
</dbReference>
<dbReference type="EMBL" id="LUTY01002194">
    <property type="protein sequence ID" value="OAD20675.1"/>
    <property type="molecule type" value="Genomic_DNA"/>
</dbReference>
<dbReference type="CDD" id="cd06260">
    <property type="entry name" value="DUF820-like"/>
    <property type="match status" value="1"/>
</dbReference>
<evidence type="ECO:0000313" key="2">
    <source>
        <dbReference type="EMBL" id="OAD20675.1"/>
    </source>
</evidence>
<dbReference type="PATRIC" id="fig|1003181.4.peg.4792"/>
<organism evidence="2 3">
    <name type="scientific">Candidatus Thiomargarita nelsonii</name>
    <dbReference type="NCBI Taxonomy" id="1003181"/>
    <lineage>
        <taxon>Bacteria</taxon>
        <taxon>Pseudomonadati</taxon>
        <taxon>Pseudomonadota</taxon>
        <taxon>Gammaproteobacteria</taxon>
        <taxon>Thiotrichales</taxon>
        <taxon>Thiotrichaceae</taxon>
        <taxon>Thiomargarita</taxon>
    </lineage>
</organism>
<dbReference type="SUPFAM" id="SSF52980">
    <property type="entry name" value="Restriction endonuclease-like"/>
    <property type="match status" value="1"/>
</dbReference>
<dbReference type="InterPro" id="IPR008538">
    <property type="entry name" value="Uma2"/>
</dbReference>
<accession>A0A0A6NYE5</accession>
<reference evidence="2 3" key="1">
    <citation type="submission" date="2016-05" db="EMBL/GenBank/DDBJ databases">
        <title>Single-cell genome of chain-forming Candidatus Thiomargarita nelsonii and comparison to other large sulfur-oxidizing bacteria.</title>
        <authorList>
            <person name="Winkel M."/>
            <person name="Salman V."/>
            <person name="Woyke T."/>
            <person name="Schulz-Vogt H."/>
            <person name="Richter M."/>
            <person name="Flood B."/>
            <person name="Bailey J."/>
            <person name="Amann R."/>
            <person name="Mussmann M."/>
        </authorList>
    </citation>
    <scope>NUCLEOTIDE SEQUENCE [LARGE SCALE GENOMIC DNA]</scope>
    <source>
        <strain evidence="2 3">THI036</strain>
    </source>
</reference>